<accession>A0A2I0XAX8</accession>
<keyword evidence="1" id="KW-0547">Nucleotide-binding</keyword>
<sequence>MAVENLEEHLVNFILEKHQIDEIILVGGSTRIPKDQQFWKNYINVKKAIASLFFGGSKKRLSDGVRLRGDTHALLLGDPSTAKSQFLKICGENCSNCRLYLQEKVNLRLVSLFMLFVKVVLENSYLERRAENEA</sequence>
<dbReference type="PANTHER" id="PTHR11630">
    <property type="entry name" value="DNA REPLICATION LICENSING FACTOR MCM FAMILY MEMBER"/>
    <property type="match status" value="1"/>
</dbReference>
<dbReference type="Gene3D" id="3.40.50.300">
    <property type="entry name" value="P-loop containing nucleotide triphosphate hydrolases"/>
    <property type="match status" value="1"/>
</dbReference>
<dbReference type="InterPro" id="IPR031327">
    <property type="entry name" value="MCM"/>
</dbReference>
<dbReference type="InterPro" id="IPR027417">
    <property type="entry name" value="P-loop_NTPase"/>
</dbReference>
<keyword evidence="5" id="KW-1185">Reference proteome</keyword>
<reference evidence="4 5" key="1">
    <citation type="journal article" date="2016" name="Sci. Rep.">
        <title>The Dendrobium catenatum Lindl. genome sequence provides insights into polysaccharide synthase, floral development and adaptive evolution.</title>
        <authorList>
            <person name="Zhang G.Q."/>
            <person name="Xu Q."/>
            <person name="Bian C."/>
            <person name="Tsai W.C."/>
            <person name="Yeh C.M."/>
            <person name="Liu K.W."/>
            <person name="Yoshida K."/>
            <person name="Zhang L.S."/>
            <person name="Chang S.B."/>
            <person name="Chen F."/>
            <person name="Shi Y."/>
            <person name="Su Y.Y."/>
            <person name="Zhang Y.Q."/>
            <person name="Chen L.J."/>
            <person name="Yin Y."/>
            <person name="Lin M."/>
            <person name="Huang H."/>
            <person name="Deng H."/>
            <person name="Wang Z.W."/>
            <person name="Zhu S.L."/>
            <person name="Zhao X."/>
            <person name="Deng C."/>
            <person name="Niu S.C."/>
            <person name="Huang J."/>
            <person name="Wang M."/>
            <person name="Liu G.H."/>
            <person name="Yang H.J."/>
            <person name="Xiao X.J."/>
            <person name="Hsiao Y.Y."/>
            <person name="Wu W.L."/>
            <person name="Chen Y.Y."/>
            <person name="Mitsuda N."/>
            <person name="Ohme-Takagi M."/>
            <person name="Luo Y.B."/>
            <person name="Van de Peer Y."/>
            <person name="Liu Z.J."/>
        </authorList>
    </citation>
    <scope>NUCLEOTIDE SEQUENCE [LARGE SCALE GENOMIC DNA]</scope>
    <source>
        <tissue evidence="4">The whole plant</tissue>
    </source>
</reference>
<dbReference type="GO" id="GO:0005524">
    <property type="term" value="F:ATP binding"/>
    <property type="evidence" value="ECO:0007669"/>
    <property type="project" value="UniProtKB-KW"/>
</dbReference>
<dbReference type="PANTHER" id="PTHR11630:SF42">
    <property type="entry name" value="DNA REPLICATION LICENSING FACTOR MCM5"/>
    <property type="match status" value="1"/>
</dbReference>
<dbReference type="GO" id="GO:0017116">
    <property type="term" value="F:single-stranded DNA helicase activity"/>
    <property type="evidence" value="ECO:0007669"/>
    <property type="project" value="TreeGrafter"/>
</dbReference>
<evidence type="ECO:0000256" key="1">
    <source>
        <dbReference type="ARBA" id="ARBA00022741"/>
    </source>
</evidence>
<dbReference type="InterPro" id="IPR043129">
    <property type="entry name" value="ATPase_NBD"/>
</dbReference>
<dbReference type="Proteomes" id="UP000233837">
    <property type="component" value="Unassembled WGS sequence"/>
</dbReference>
<organism evidence="4 5">
    <name type="scientific">Dendrobium catenatum</name>
    <dbReference type="NCBI Taxonomy" id="906689"/>
    <lineage>
        <taxon>Eukaryota</taxon>
        <taxon>Viridiplantae</taxon>
        <taxon>Streptophyta</taxon>
        <taxon>Embryophyta</taxon>
        <taxon>Tracheophyta</taxon>
        <taxon>Spermatophyta</taxon>
        <taxon>Magnoliopsida</taxon>
        <taxon>Liliopsida</taxon>
        <taxon>Asparagales</taxon>
        <taxon>Orchidaceae</taxon>
        <taxon>Epidendroideae</taxon>
        <taxon>Malaxideae</taxon>
        <taxon>Dendrobiinae</taxon>
        <taxon>Dendrobium</taxon>
    </lineage>
</organism>
<dbReference type="GO" id="GO:0042555">
    <property type="term" value="C:MCM complex"/>
    <property type="evidence" value="ECO:0007669"/>
    <property type="project" value="TreeGrafter"/>
</dbReference>
<evidence type="ECO:0000256" key="2">
    <source>
        <dbReference type="ARBA" id="ARBA00022840"/>
    </source>
</evidence>
<dbReference type="GO" id="GO:0006270">
    <property type="term" value="P:DNA replication initiation"/>
    <property type="evidence" value="ECO:0007669"/>
    <property type="project" value="TreeGrafter"/>
</dbReference>
<dbReference type="SUPFAM" id="SSF53067">
    <property type="entry name" value="Actin-like ATPase domain"/>
    <property type="match status" value="1"/>
</dbReference>
<gene>
    <name evidence="4" type="primary">ROA3</name>
    <name evidence="4" type="ORF">MA16_Dca018371</name>
</gene>
<evidence type="ECO:0000313" key="5">
    <source>
        <dbReference type="Proteomes" id="UP000233837"/>
    </source>
</evidence>
<dbReference type="GO" id="GO:0043138">
    <property type="term" value="F:3'-5' DNA helicase activity"/>
    <property type="evidence" value="ECO:0007669"/>
    <property type="project" value="TreeGrafter"/>
</dbReference>
<evidence type="ECO:0000259" key="3">
    <source>
        <dbReference type="PROSITE" id="PS50051"/>
    </source>
</evidence>
<dbReference type="GO" id="GO:0000727">
    <property type="term" value="P:double-strand break repair via break-induced replication"/>
    <property type="evidence" value="ECO:0007669"/>
    <property type="project" value="TreeGrafter"/>
</dbReference>
<evidence type="ECO:0000313" key="4">
    <source>
        <dbReference type="EMBL" id="PKU85034.1"/>
    </source>
</evidence>
<reference evidence="4 5" key="2">
    <citation type="journal article" date="2017" name="Nature">
        <title>The Apostasia genome and the evolution of orchids.</title>
        <authorList>
            <person name="Zhang G.Q."/>
            <person name="Liu K.W."/>
            <person name="Li Z."/>
            <person name="Lohaus R."/>
            <person name="Hsiao Y.Y."/>
            <person name="Niu S.C."/>
            <person name="Wang J.Y."/>
            <person name="Lin Y.C."/>
            <person name="Xu Q."/>
            <person name="Chen L.J."/>
            <person name="Yoshida K."/>
            <person name="Fujiwara S."/>
            <person name="Wang Z.W."/>
            <person name="Zhang Y.Q."/>
            <person name="Mitsuda N."/>
            <person name="Wang M."/>
            <person name="Liu G.H."/>
            <person name="Pecoraro L."/>
            <person name="Huang H.X."/>
            <person name="Xiao X.J."/>
            <person name="Lin M."/>
            <person name="Wu X.Y."/>
            <person name="Wu W.L."/>
            <person name="Chen Y.Y."/>
            <person name="Chang S.B."/>
            <person name="Sakamoto S."/>
            <person name="Ohme-Takagi M."/>
            <person name="Yagi M."/>
            <person name="Zeng S.J."/>
            <person name="Shen C.Y."/>
            <person name="Yeh C.M."/>
            <person name="Luo Y.B."/>
            <person name="Tsai W.C."/>
            <person name="Van de Peer Y."/>
            <person name="Liu Z.J."/>
        </authorList>
    </citation>
    <scope>NUCLEOTIDE SEQUENCE [LARGE SCALE GENOMIC DNA]</scope>
    <source>
        <tissue evidence="4">The whole plant</tissue>
    </source>
</reference>
<name>A0A2I0XAX8_9ASPA</name>
<dbReference type="AlphaFoldDB" id="A0A2I0XAX8"/>
<feature type="domain" description="MCM C-terminal AAA(+) ATPase" evidence="3">
    <location>
        <begin position="44"/>
        <end position="88"/>
    </location>
</feature>
<dbReference type="STRING" id="906689.A0A2I0XAX8"/>
<dbReference type="PROSITE" id="PS50051">
    <property type="entry name" value="MCM_2"/>
    <property type="match status" value="1"/>
</dbReference>
<protein>
    <submittedName>
        <fullName evidence="4">DNA replication licensing factor MCM3 like 3</fullName>
    </submittedName>
</protein>
<dbReference type="GO" id="GO:0003697">
    <property type="term" value="F:single-stranded DNA binding"/>
    <property type="evidence" value="ECO:0007669"/>
    <property type="project" value="TreeGrafter"/>
</dbReference>
<dbReference type="GO" id="GO:0005634">
    <property type="term" value="C:nucleus"/>
    <property type="evidence" value="ECO:0007669"/>
    <property type="project" value="TreeGrafter"/>
</dbReference>
<keyword evidence="2" id="KW-0067">ATP-binding</keyword>
<dbReference type="Pfam" id="PF00493">
    <property type="entry name" value="MCM"/>
    <property type="match status" value="1"/>
</dbReference>
<dbReference type="GO" id="GO:0140662">
    <property type="term" value="F:ATP-dependent protein folding chaperone"/>
    <property type="evidence" value="ECO:0007669"/>
    <property type="project" value="InterPro"/>
</dbReference>
<dbReference type="InterPro" id="IPR001208">
    <property type="entry name" value="MCM_dom"/>
</dbReference>
<dbReference type="EMBL" id="KZ502006">
    <property type="protein sequence ID" value="PKU85034.1"/>
    <property type="molecule type" value="Genomic_DNA"/>
</dbReference>
<proteinExistence type="predicted"/>